<proteinExistence type="predicted"/>
<keyword evidence="2" id="KW-1185">Reference proteome</keyword>
<name>A0A7J6X179_THATH</name>
<dbReference type="AlphaFoldDB" id="A0A7J6X179"/>
<dbReference type="EMBL" id="JABWDY010008088">
    <property type="protein sequence ID" value="KAF5202470.1"/>
    <property type="molecule type" value="Genomic_DNA"/>
</dbReference>
<organism evidence="1 2">
    <name type="scientific">Thalictrum thalictroides</name>
    <name type="common">Rue-anemone</name>
    <name type="synonym">Anemone thalictroides</name>
    <dbReference type="NCBI Taxonomy" id="46969"/>
    <lineage>
        <taxon>Eukaryota</taxon>
        <taxon>Viridiplantae</taxon>
        <taxon>Streptophyta</taxon>
        <taxon>Embryophyta</taxon>
        <taxon>Tracheophyta</taxon>
        <taxon>Spermatophyta</taxon>
        <taxon>Magnoliopsida</taxon>
        <taxon>Ranunculales</taxon>
        <taxon>Ranunculaceae</taxon>
        <taxon>Thalictroideae</taxon>
        <taxon>Thalictrum</taxon>
    </lineage>
</organism>
<protein>
    <submittedName>
        <fullName evidence="1">Uncharacterized protein</fullName>
    </submittedName>
</protein>
<dbReference type="Proteomes" id="UP000554482">
    <property type="component" value="Unassembled WGS sequence"/>
</dbReference>
<gene>
    <name evidence="1" type="ORF">FRX31_007943</name>
</gene>
<evidence type="ECO:0000313" key="1">
    <source>
        <dbReference type="EMBL" id="KAF5202470.1"/>
    </source>
</evidence>
<accession>A0A7J6X179</accession>
<reference evidence="1 2" key="1">
    <citation type="submission" date="2020-06" db="EMBL/GenBank/DDBJ databases">
        <title>Transcriptomic and genomic resources for Thalictrum thalictroides and T. hernandezii: Facilitating candidate gene discovery in an emerging model plant lineage.</title>
        <authorList>
            <person name="Arias T."/>
            <person name="Riano-Pachon D.M."/>
            <person name="Di Stilio V.S."/>
        </authorList>
    </citation>
    <scope>NUCLEOTIDE SEQUENCE [LARGE SCALE GENOMIC DNA]</scope>
    <source>
        <strain evidence="2">cv. WT478/WT964</strain>
        <tissue evidence="1">Leaves</tissue>
    </source>
</reference>
<sequence length="131" mass="15596">MKRQVIAERIGEYIFLVINQVFKFLMELIHIGCWDSEIATIIVEGIKEVPEHIMIKIPELEEIISYAEDVRNASERWEVSNGEILRNRVIRWRWGTCRLKNTLKKWAKCPTQVLNSMDEDYDYSYDNPKSF</sequence>
<comment type="caution">
    <text evidence="1">The sequence shown here is derived from an EMBL/GenBank/DDBJ whole genome shotgun (WGS) entry which is preliminary data.</text>
</comment>
<evidence type="ECO:0000313" key="2">
    <source>
        <dbReference type="Proteomes" id="UP000554482"/>
    </source>
</evidence>